<dbReference type="PANTHER" id="PTHR33116">
    <property type="entry name" value="REVERSE TRANSCRIPTASE ZINC-BINDING DOMAIN-CONTAINING PROTEIN-RELATED-RELATED"/>
    <property type="match status" value="1"/>
</dbReference>
<protein>
    <recommendedName>
        <fullName evidence="3">Reverse transcriptase domain-containing protein</fullName>
    </recommendedName>
</protein>
<gene>
    <name evidence="1" type="ORF">CIPAW_09G128400</name>
</gene>
<evidence type="ECO:0000313" key="1">
    <source>
        <dbReference type="EMBL" id="KAG6642230.1"/>
    </source>
</evidence>
<organism evidence="1 2">
    <name type="scientific">Carya illinoinensis</name>
    <name type="common">Pecan</name>
    <dbReference type="NCBI Taxonomy" id="32201"/>
    <lineage>
        <taxon>Eukaryota</taxon>
        <taxon>Viridiplantae</taxon>
        <taxon>Streptophyta</taxon>
        <taxon>Embryophyta</taxon>
        <taxon>Tracheophyta</taxon>
        <taxon>Spermatophyta</taxon>
        <taxon>Magnoliopsida</taxon>
        <taxon>eudicotyledons</taxon>
        <taxon>Gunneridae</taxon>
        <taxon>Pentapetalae</taxon>
        <taxon>rosids</taxon>
        <taxon>fabids</taxon>
        <taxon>Fagales</taxon>
        <taxon>Juglandaceae</taxon>
        <taxon>Carya</taxon>
    </lineage>
</organism>
<dbReference type="EMBL" id="CM031817">
    <property type="protein sequence ID" value="KAG6642230.1"/>
    <property type="molecule type" value="Genomic_DNA"/>
</dbReference>
<dbReference type="Proteomes" id="UP000811609">
    <property type="component" value="Chromosome 9"/>
</dbReference>
<comment type="caution">
    <text evidence="1">The sequence shown here is derived from an EMBL/GenBank/DDBJ whole genome shotgun (WGS) entry which is preliminary data.</text>
</comment>
<accession>A0A8T1PPH8</accession>
<dbReference type="PANTHER" id="PTHR33116:SF78">
    <property type="entry name" value="OS12G0587133 PROTEIN"/>
    <property type="match status" value="1"/>
</dbReference>
<evidence type="ECO:0008006" key="3">
    <source>
        <dbReference type="Google" id="ProtNLM"/>
    </source>
</evidence>
<evidence type="ECO:0000313" key="2">
    <source>
        <dbReference type="Proteomes" id="UP000811609"/>
    </source>
</evidence>
<proteinExistence type="predicted"/>
<name>A0A8T1PPH8_CARIL</name>
<reference evidence="1" key="1">
    <citation type="submission" date="2020-12" db="EMBL/GenBank/DDBJ databases">
        <title>WGS assembly of Carya illinoinensis cv. Pawnee.</title>
        <authorList>
            <person name="Platts A."/>
            <person name="Shu S."/>
            <person name="Wright S."/>
            <person name="Barry K."/>
            <person name="Edger P."/>
            <person name="Pires J.C."/>
            <person name="Schmutz J."/>
        </authorList>
    </citation>
    <scope>NUCLEOTIDE SEQUENCE</scope>
    <source>
        <tissue evidence="1">Leaf</tissue>
    </source>
</reference>
<sequence length="151" mass="16783">MVSVKAQRVMKRESLGKSQRNIPFADDTLFFCEADPSQVRVLKVLLLCFKATSGLKLNLEKSEMVPIGGVRCIRQLASILGCKIAALPMTYGLPLRAASRAAPLLDLVIEKVELHLVGWKRMYLSKGGRITLIKNRNTPMEGPNHMAYTTK</sequence>
<dbReference type="AlphaFoldDB" id="A0A8T1PPH8"/>
<keyword evidence="2" id="KW-1185">Reference proteome</keyword>